<reference evidence="1" key="1">
    <citation type="submission" date="2019-06" db="EMBL/GenBank/DDBJ databases">
        <title>Genomics analysis of Aphanomyces spp. identifies a new class of oomycete effector associated with host adaptation.</title>
        <authorList>
            <person name="Gaulin E."/>
        </authorList>
    </citation>
    <scope>NUCLEOTIDE SEQUENCE</scope>
    <source>
        <strain evidence="1">CBS 578.67</strain>
    </source>
</reference>
<dbReference type="AlphaFoldDB" id="A0A6A4ZWY4"/>
<evidence type="ECO:0000313" key="1">
    <source>
        <dbReference type="EMBL" id="KAF0715095.1"/>
    </source>
</evidence>
<organism evidence="1">
    <name type="scientific">Aphanomyces stellatus</name>
    <dbReference type="NCBI Taxonomy" id="120398"/>
    <lineage>
        <taxon>Eukaryota</taxon>
        <taxon>Sar</taxon>
        <taxon>Stramenopiles</taxon>
        <taxon>Oomycota</taxon>
        <taxon>Saprolegniomycetes</taxon>
        <taxon>Saprolegniales</taxon>
        <taxon>Verrucalvaceae</taxon>
        <taxon>Aphanomyces</taxon>
    </lineage>
</organism>
<proteinExistence type="predicted"/>
<sequence length="166" mass="20119">MIKRHLKLHPFFRTTAGLQDNVSKAEDIYLNSLNEMYNYCKVRKLSHLWIFLYVNWYARDKWVLWSRSSKPNHVPRLRTTMMAEAHFRVLKVKFLKDCVKCRLDLLAHIITNDVELWYVDKLQRASAVVGYYPHPAWETRFNRTWKRLAERVEMNDFSGHPWLTDY</sequence>
<protein>
    <submittedName>
        <fullName evidence="1">Uncharacterized protein</fullName>
    </submittedName>
</protein>
<accession>A0A6A4ZWY4</accession>
<name>A0A6A4ZWY4_9STRA</name>
<gene>
    <name evidence="1" type="ORF">As57867_003559</name>
</gene>
<dbReference type="OrthoDB" id="3262412at2759"/>
<feature type="non-terminal residue" evidence="1">
    <location>
        <position position="166"/>
    </location>
</feature>
<dbReference type="EMBL" id="VJMH01000633">
    <property type="protein sequence ID" value="KAF0715095.1"/>
    <property type="molecule type" value="Genomic_DNA"/>
</dbReference>
<comment type="caution">
    <text evidence="1">The sequence shown here is derived from an EMBL/GenBank/DDBJ whole genome shotgun (WGS) entry which is preliminary data.</text>
</comment>